<gene>
    <name evidence="1" type="ORF">IAC10_08385</name>
</gene>
<dbReference type="EMBL" id="DVIU01000165">
    <property type="protein sequence ID" value="HIS36630.1"/>
    <property type="molecule type" value="Genomic_DNA"/>
</dbReference>
<name>A0A9D1EZZ8_9BACT</name>
<protein>
    <submittedName>
        <fullName evidence="1">Uncharacterized protein</fullName>
    </submittedName>
</protein>
<dbReference type="SUPFAM" id="SSF53756">
    <property type="entry name" value="UDP-Glycosyltransferase/glycogen phosphorylase"/>
    <property type="match status" value="1"/>
</dbReference>
<evidence type="ECO:0000313" key="1">
    <source>
        <dbReference type="EMBL" id="HIS36630.1"/>
    </source>
</evidence>
<evidence type="ECO:0000313" key="2">
    <source>
        <dbReference type="Proteomes" id="UP000823928"/>
    </source>
</evidence>
<sequence length="402" mass="47914">MKIYEYIKGENKRTAKLFGLTIMEQTSDYMTSERYQKFFGGIISTIKINDKYIDCSNKEIKIFNQTIIKLYEKNNYRIYCIGNKELYRVSLFNEFKRKYFKYLDKKYDDIYILHANSGETYLTLTYIIDALIKKNNSKSPLLIATQKYHVDMIKMICPDIPYVYVSKFKLRITENFFKIDKFRFFLLFNNSHFKLVEKNIRNYDLGKYHYFYAILERLNISEQEISMRPINVNLNDEKKALEKVQKTGLNLEKFVFLAPEAQSCKLYDKDFWIELIKGFQFAGYDVFVNLVEDEITFEKELNYKSCYLTFGEAFALAKHSKKIVSLRSGFTEFLLQTNVPVDVIYTKFRKRHFFDDLDIYHVMSGFGLTQLPFVDKSKIMEFNTYEMTAKNCVEMICKQIKG</sequence>
<dbReference type="Proteomes" id="UP000823928">
    <property type="component" value="Unassembled WGS sequence"/>
</dbReference>
<comment type="caution">
    <text evidence="1">The sequence shown here is derived from an EMBL/GenBank/DDBJ whole genome shotgun (WGS) entry which is preliminary data.</text>
</comment>
<reference evidence="1" key="2">
    <citation type="journal article" date="2021" name="PeerJ">
        <title>Extensive microbial diversity within the chicken gut microbiome revealed by metagenomics and culture.</title>
        <authorList>
            <person name="Gilroy R."/>
            <person name="Ravi A."/>
            <person name="Getino M."/>
            <person name="Pursley I."/>
            <person name="Horton D.L."/>
            <person name="Alikhan N.F."/>
            <person name="Baker D."/>
            <person name="Gharbi K."/>
            <person name="Hall N."/>
            <person name="Watson M."/>
            <person name="Adriaenssens E.M."/>
            <person name="Foster-Nyarko E."/>
            <person name="Jarju S."/>
            <person name="Secka A."/>
            <person name="Antonio M."/>
            <person name="Oren A."/>
            <person name="Chaudhuri R.R."/>
            <person name="La Ragione R."/>
            <person name="Hildebrand F."/>
            <person name="Pallen M.J."/>
        </authorList>
    </citation>
    <scope>NUCLEOTIDE SEQUENCE</scope>
    <source>
        <strain evidence="1">6276</strain>
    </source>
</reference>
<reference evidence="1" key="1">
    <citation type="submission" date="2020-10" db="EMBL/GenBank/DDBJ databases">
        <authorList>
            <person name="Gilroy R."/>
        </authorList>
    </citation>
    <scope>NUCLEOTIDE SEQUENCE</scope>
    <source>
        <strain evidence="1">6276</strain>
    </source>
</reference>
<dbReference type="AlphaFoldDB" id="A0A9D1EZZ8"/>
<proteinExistence type="predicted"/>
<organism evidence="1 2">
    <name type="scientific">Candidatus Scatousia excrementigallinarum</name>
    <dbReference type="NCBI Taxonomy" id="2840935"/>
    <lineage>
        <taxon>Bacteria</taxon>
        <taxon>Candidatus Scatousia</taxon>
    </lineage>
</organism>
<accession>A0A9D1EZZ8</accession>